<protein>
    <submittedName>
        <fullName evidence="2">Uncharacterized protein</fullName>
    </submittedName>
</protein>
<gene>
    <name evidence="2" type="ORF">SAMN05421870_11718</name>
</gene>
<feature type="region of interest" description="Disordered" evidence="1">
    <location>
        <begin position="1"/>
        <end position="26"/>
    </location>
</feature>
<accession>A0A1H9WE48</accession>
<dbReference type="EMBL" id="FOGO01000017">
    <property type="protein sequence ID" value="SES31967.1"/>
    <property type="molecule type" value="Genomic_DNA"/>
</dbReference>
<sequence length="52" mass="5639">MAQWMPPPPSAMASISNWTTSRPGWRSPITAAARRSALRSPKRGTSTTSLAR</sequence>
<evidence type="ECO:0000313" key="2">
    <source>
        <dbReference type="EMBL" id="SES31967.1"/>
    </source>
</evidence>
<organism evidence="2 3">
    <name type="scientific">Streptomyces qinglanensis</name>
    <dbReference type="NCBI Taxonomy" id="943816"/>
    <lineage>
        <taxon>Bacteria</taxon>
        <taxon>Bacillati</taxon>
        <taxon>Actinomycetota</taxon>
        <taxon>Actinomycetes</taxon>
        <taxon>Kitasatosporales</taxon>
        <taxon>Streptomycetaceae</taxon>
        <taxon>Streptomyces</taxon>
    </lineage>
</organism>
<dbReference type="Proteomes" id="UP000182841">
    <property type="component" value="Unassembled WGS sequence"/>
</dbReference>
<evidence type="ECO:0000256" key="1">
    <source>
        <dbReference type="SAM" id="MobiDB-lite"/>
    </source>
</evidence>
<reference evidence="3" key="1">
    <citation type="submission" date="2016-10" db="EMBL/GenBank/DDBJ databases">
        <authorList>
            <person name="Varghese N."/>
            <person name="Submissions S."/>
        </authorList>
    </citation>
    <scope>NUCLEOTIDE SEQUENCE [LARGE SCALE GENOMIC DNA]</scope>
    <source>
        <strain evidence="3">CGMCC 4.6825</strain>
    </source>
</reference>
<feature type="region of interest" description="Disordered" evidence="1">
    <location>
        <begin position="33"/>
        <end position="52"/>
    </location>
</feature>
<feature type="compositionally biased region" description="Pro residues" evidence="1">
    <location>
        <begin position="1"/>
        <end position="10"/>
    </location>
</feature>
<proteinExistence type="predicted"/>
<keyword evidence="3" id="KW-1185">Reference proteome</keyword>
<feature type="compositionally biased region" description="Polar residues" evidence="1">
    <location>
        <begin position="43"/>
        <end position="52"/>
    </location>
</feature>
<evidence type="ECO:0000313" key="3">
    <source>
        <dbReference type="Proteomes" id="UP000182841"/>
    </source>
</evidence>
<dbReference type="AlphaFoldDB" id="A0A1H9WE48"/>
<name>A0A1H9WE48_9ACTN</name>